<feature type="transmembrane region" description="Helical" evidence="6">
    <location>
        <begin position="332"/>
        <end position="349"/>
    </location>
</feature>
<sequence>MASWLGTDAAGLGQPRDLRLLPPAVATWLTALLLLDAPSPVAVGVAVGAGCCALLLLPFLRHGAAAEAVTAPLAAVLACVCAAALVVGARVGTVRAGPVTALAEQERRAEFAAEITLDPRLREGILRPGRAEYVIEARTTWVQVDGRRVAARVPVVLLASGEEWRRLLPSRQVRATGAFLATDDSLTGALIAVRGPPHEVGPPTAAHAFAGLARERLREACASLPQPERGLLPALLVGDTSELRPETAEDFRATGMTHLLTVSGSNLAIMTGAVLGLARWLRSPTWCTVLGGAAMIVVFVLLARPEPSVVRAACMGGIALLALALGRPHAGIAALSATVIGLVLFEPSLADSYGFALSVLATGGILLLTPGWTRSWSRRMPHSLAEAVAVALAAHVACSPVLVLLSSEVSWVAIPANVAAAPLVGTATVLGFCVAVVALVSPPVAAVLIGFPGLAVSWIAAVAEAGALVPHGGVPWRPDLSGALALAALIALGLLLRGRARRVAAALALSVGAAIALVECASPAWPPRGWAVAACDVGQGDALALDAGDGAAVLVDTGQDPGAVDGCLDRLGVREVPLLILSHDHADHVDAVPAVLRSRTVHAAVAPPGFADGTVGRILRAHGVPLHAGVAGRTLRAGPWRLAILAPEAGAVGNLNDRSLVLRAEREPASDSAPAPLSILLTGDIEEPAQQRLAMSDTSLDVDVLKTPHHGSATQEPAFLRATRPVITLTSVGADNSYGHPHPRTTAHLEELTTANYRTDLHGDIIVGTGTDGLAVTCEHGCDTTAPEP</sequence>
<accession>A0A7W9YIQ8</accession>
<dbReference type="CDD" id="cd07731">
    <property type="entry name" value="ComA-like_MBL-fold"/>
    <property type="match status" value="1"/>
</dbReference>
<feature type="domain" description="Metallo-beta-lactamase" evidence="7">
    <location>
        <begin position="536"/>
        <end position="607"/>
    </location>
</feature>
<keyword evidence="3 6" id="KW-0812">Transmembrane</keyword>
<evidence type="ECO:0000259" key="8">
    <source>
        <dbReference type="Pfam" id="PF03772"/>
    </source>
</evidence>
<evidence type="ECO:0000256" key="6">
    <source>
        <dbReference type="SAM" id="Phobius"/>
    </source>
</evidence>
<feature type="transmembrane region" description="Helical" evidence="6">
    <location>
        <begin position="69"/>
        <end position="89"/>
    </location>
</feature>
<dbReference type="Pfam" id="PF00753">
    <property type="entry name" value="Lactamase_B"/>
    <property type="match status" value="1"/>
</dbReference>
<evidence type="ECO:0000313" key="10">
    <source>
        <dbReference type="Proteomes" id="UP000546642"/>
    </source>
</evidence>
<name>A0A7W9YIQ8_9ACTN</name>
<comment type="caution">
    <text evidence="9">The sequence shown here is derived from an EMBL/GenBank/DDBJ whole genome shotgun (WGS) entry which is preliminary data.</text>
</comment>
<feature type="transmembrane region" description="Helical" evidence="6">
    <location>
        <begin position="285"/>
        <end position="303"/>
    </location>
</feature>
<dbReference type="Proteomes" id="UP000546642">
    <property type="component" value="Unassembled WGS sequence"/>
</dbReference>
<feature type="domain" description="ComEC/Rec2-related protein" evidence="8">
    <location>
        <begin position="235"/>
        <end position="496"/>
    </location>
</feature>
<evidence type="ECO:0000256" key="5">
    <source>
        <dbReference type="ARBA" id="ARBA00023136"/>
    </source>
</evidence>
<dbReference type="InterPro" id="IPR052159">
    <property type="entry name" value="Competence_DNA_uptake"/>
</dbReference>
<dbReference type="AlphaFoldDB" id="A0A7W9YIQ8"/>
<feature type="transmembrane region" description="Helical" evidence="6">
    <location>
        <begin position="503"/>
        <end position="525"/>
    </location>
</feature>
<keyword evidence="10" id="KW-1185">Reference proteome</keyword>
<dbReference type="PANTHER" id="PTHR30619:SF1">
    <property type="entry name" value="RECOMBINATION PROTEIN 2"/>
    <property type="match status" value="1"/>
</dbReference>
<dbReference type="InterPro" id="IPR035681">
    <property type="entry name" value="ComA-like_MBL"/>
</dbReference>
<evidence type="ECO:0000256" key="1">
    <source>
        <dbReference type="ARBA" id="ARBA00004651"/>
    </source>
</evidence>
<evidence type="ECO:0000259" key="7">
    <source>
        <dbReference type="Pfam" id="PF00753"/>
    </source>
</evidence>
<dbReference type="PANTHER" id="PTHR30619">
    <property type="entry name" value="DNA INTERNALIZATION/COMPETENCE PROTEIN COMEC/REC2"/>
    <property type="match status" value="1"/>
</dbReference>
<protein>
    <submittedName>
        <fullName evidence="9">Competence protein ComEC</fullName>
    </submittedName>
</protein>
<feature type="transmembrane region" description="Helical" evidence="6">
    <location>
        <begin position="447"/>
        <end position="468"/>
    </location>
</feature>
<dbReference type="InterPro" id="IPR004477">
    <property type="entry name" value="ComEC_N"/>
</dbReference>
<feature type="transmembrane region" description="Helical" evidence="6">
    <location>
        <begin position="384"/>
        <end position="406"/>
    </location>
</feature>
<evidence type="ECO:0000313" key="9">
    <source>
        <dbReference type="EMBL" id="MBB6172837.1"/>
    </source>
</evidence>
<dbReference type="InterPro" id="IPR001279">
    <property type="entry name" value="Metallo-B-lactamas"/>
</dbReference>
<feature type="transmembrane region" description="Helical" evidence="6">
    <location>
        <begin position="480"/>
        <end position="496"/>
    </location>
</feature>
<organism evidence="9 10">
    <name type="scientific">Nocardiopsis mwathae</name>
    <dbReference type="NCBI Taxonomy" id="1472723"/>
    <lineage>
        <taxon>Bacteria</taxon>
        <taxon>Bacillati</taxon>
        <taxon>Actinomycetota</taxon>
        <taxon>Actinomycetes</taxon>
        <taxon>Streptosporangiales</taxon>
        <taxon>Nocardiopsidaceae</taxon>
        <taxon>Nocardiopsis</taxon>
    </lineage>
</organism>
<feature type="transmembrane region" description="Helical" evidence="6">
    <location>
        <begin position="37"/>
        <end position="57"/>
    </location>
</feature>
<keyword evidence="2" id="KW-1003">Cell membrane</keyword>
<evidence type="ECO:0000256" key="4">
    <source>
        <dbReference type="ARBA" id="ARBA00022989"/>
    </source>
</evidence>
<keyword evidence="4 6" id="KW-1133">Transmembrane helix</keyword>
<dbReference type="NCBIfam" id="TIGR00360">
    <property type="entry name" value="ComEC_N-term"/>
    <property type="match status" value="1"/>
</dbReference>
<dbReference type="EMBL" id="JACHDS010000001">
    <property type="protein sequence ID" value="MBB6172837.1"/>
    <property type="molecule type" value="Genomic_DNA"/>
</dbReference>
<dbReference type="InterPro" id="IPR036866">
    <property type="entry name" value="RibonucZ/Hydroxyglut_hydro"/>
</dbReference>
<evidence type="ECO:0000256" key="3">
    <source>
        <dbReference type="ARBA" id="ARBA00022692"/>
    </source>
</evidence>
<proteinExistence type="predicted"/>
<reference evidence="9 10" key="1">
    <citation type="submission" date="2020-08" db="EMBL/GenBank/DDBJ databases">
        <title>Sequencing the genomes of 1000 actinobacteria strains.</title>
        <authorList>
            <person name="Klenk H.-P."/>
        </authorList>
    </citation>
    <scope>NUCLEOTIDE SEQUENCE [LARGE SCALE GENOMIC DNA]</scope>
    <source>
        <strain evidence="9 10">DSM 46659</strain>
    </source>
</reference>
<evidence type="ECO:0000256" key="2">
    <source>
        <dbReference type="ARBA" id="ARBA00022475"/>
    </source>
</evidence>
<dbReference type="RefSeq" id="WP_184076072.1">
    <property type="nucleotide sequence ID" value="NZ_JACHDS010000001.1"/>
</dbReference>
<dbReference type="GO" id="GO:0005886">
    <property type="term" value="C:plasma membrane"/>
    <property type="evidence" value="ECO:0007669"/>
    <property type="project" value="UniProtKB-SubCell"/>
</dbReference>
<dbReference type="Pfam" id="PF03772">
    <property type="entry name" value="Competence"/>
    <property type="match status" value="1"/>
</dbReference>
<dbReference type="SUPFAM" id="SSF56281">
    <property type="entry name" value="Metallo-hydrolase/oxidoreductase"/>
    <property type="match status" value="1"/>
</dbReference>
<gene>
    <name evidence="9" type="ORF">HNR23_002897</name>
</gene>
<feature type="transmembrane region" description="Helical" evidence="6">
    <location>
        <begin position="418"/>
        <end position="440"/>
    </location>
</feature>
<keyword evidence="5 6" id="KW-0472">Membrane</keyword>
<dbReference type="Gene3D" id="3.60.15.10">
    <property type="entry name" value="Ribonuclease Z/Hydroxyacylglutathione hydrolase-like"/>
    <property type="match status" value="1"/>
</dbReference>
<comment type="subcellular location">
    <subcellularLocation>
        <location evidence="1">Cell membrane</location>
        <topology evidence="1">Multi-pass membrane protein</topology>
    </subcellularLocation>
</comment>
<feature type="transmembrane region" description="Helical" evidence="6">
    <location>
        <begin position="355"/>
        <end position="372"/>
    </location>
</feature>